<dbReference type="AlphaFoldDB" id="A0A5M8QX12"/>
<evidence type="ECO:0000313" key="3">
    <source>
        <dbReference type="Proteomes" id="UP000323994"/>
    </source>
</evidence>
<feature type="transmembrane region" description="Helical" evidence="1">
    <location>
        <begin position="243"/>
        <end position="262"/>
    </location>
</feature>
<evidence type="ECO:0000313" key="2">
    <source>
        <dbReference type="EMBL" id="KAA6439891.1"/>
    </source>
</evidence>
<feature type="transmembrane region" description="Helical" evidence="1">
    <location>
        <begin position="210"/>
        <end position="236"/>
    </location>
</feature>
<feature type="transmembrane region" description="Helical" evidence="1">
    <location>
        <begin position="20"/>
        <end position="38"/>
    </location>
</feature>
<proteinExistence type="predicted"/>
<keyword evidence="1" id="KW-0472">Membrane</keyword>
<gene>
    <name evidence="2" type="ORF">FEM33_09980</name>
</gene>
<dbReference type="InterPro" id="IPR021913">
    <property type="entry name" value="DUF3526"/>
</dbReference>
<dbReference type="PANTHER" id="PTHR43471">
    <property type="entry name" value="ABC TRANSPORTER PERMEASE"/>
    <property type="match status" value="1"/>
</dbReference>
<feature type="transmembrane region" description="Helical" evidence="1">
    <location>
        <begin position="438"/>
        <end position="458"/>
    </location>
</feature>
<protein>
    <submittedName>
        <fullName evidence="2">ABC transporter permease subunit</fullName>
    </submittedName>
</protein>
<dbReference type="RefSeq" id="WP_139011925.1">
    <property type="nucleotide sequence ID" value="NZ_VBSN01000029.1"/>
</dbReference>
<reference evidence="2 3" key="1">
    <citation type="submission" date="2019-05" db="EMBL/GenBank/DDBJ databases">
        <authorList>
            <person name="Qu J.-H."/>
        </authorList>
    </citation>
    <scope>NUCLEOTIDE SEQUENCE [LARGE SCALE GENOMIC DNA]</scope>
    <source>
        <strain evidence="2 3">NS28</strain>
    </source>
</reference>
<evidence type="ECO:0000256" key="1">
    <source>
        <dbReference type="SAM" id="Phobius"/>
    </source>
</evidence>
<keyword evidence="1" id="KW-1133">Transmembrane helix</keyword>
<dbReference type="Pfam" id="PF12040">
    <property type="entry name" value="DUF3526"/>
    <property type="match status" value="1"/>
</dbReference>
<sequence length="465" mass="52715">MIRLLIQKELKEMFRTSRVVWMLAAILTLTILALYNGYSSYLSCSLLLSESQEVTYNQFISQGDKNPHLGAHFGFYAYKPTADMAMIENGIEDYTGNSFYLEPHKRGVVKFKEISDATGLRSFGFLNIGYLVQFILPLFIFLICHNIFSKEWENGTIKLLLSSKATTAQIFAGKLCACLVLILSMIFFIALICLILLWKANDQAGFARILPAYCIYISGLILFSTLIMTIGVSVSLLTKSSTLSLILLSGFWLIGVFLLPRLSGEISKNLHPAITSLEFENKTFDEKQYGVGDEGHKDVRREELLQSTMKQYYVSKIEDLPVYFIPITIEFFEESDGVVMDRAYQAVDNNESLQDGFVLASAWLSPFLAFRDFSMRITATDMSTHNDFSQKAELHRRKVGVIVDEFYQKNTVAGNDFWKTVPQFSYNAPGIGWRLGNAVHSMVILFGWTIFSVFLMAFSCRKMTV</sequence>
<feature type="transmembrane region" description="Helical" evidence="1">
    <location>
        <begin position="170"/>
        <end position="198"/>
    </location>
</feature>
<comment type="caution">
    <text evidence="2">The sequence shown here is derived from an EMBL/GenBank/DDBJ whole genome shotgun (WGS) entry which is preliminary data.</text>
</comment>
<dbReference type="OrthoDB" id="184009at2"/>
<dbReference type="Proteomes" id="UP000323994">
    <property type="component" value="Unassembled WGS sequence"/>
</dbReference>
<keyword evidence="3" id="KW-1185">Reference proteome</keyword>
<dbReference type="PANTHER" id="PTHR43471:SF1">
    <property type="entry name" value="ABC TRANSPORTER PERMEASE PROTEIN NOSY-RELATED"/>
    <property type="match status" value="1"/>
</dbReference>
<name>A0A5M8QX12_9BACT</name>
<dbReference type="GO" id="GO:0005886">
    <property type="term" value="C:plasma membrane"/>
    <property type="evidence" value="ECO:0007669"/>
    <property type="project" value="UniProtKB-SubCell"/>
</dbReference>
<keyword evidence="1" id="KW-0812">Transmembrane</keyword>
<organism evidence="2 3">
    <name type="scientific">Dyadobacter flavalbus</name>
    <dbReference type="NCBI Taxonomy" id="2579942"/>
    <lineage>
        <taxon>Bacteria</taxon>
        <taxon>Pseudomonadati</taxon>
        <taxon>Bacteroidota</taxon>
        <taxon>Cytophagia</taxon>
        <taxon>Cytophagales</taxon>
        <taxon>Spirosomataceae</taxon>
        <taxon>Dyadobacter</taxon>
    </lineage>
</organism>
<dbReference type="Pfam" id="PF12679">
    <property type="entry name" value="ABC2_membrane_2"/>
    <property type="match status" value="1"/>
</dbReference>
<accession>A0A5M8QX12</accession>
<feature type="transmembrane region" description="Helical" evidence="1">
    <location>
        <begin position="128"/>
        <end position="149"/>
    </location>
</feature>
<dbReference type="GO" id="GO:0140359">
    <property type="term" value="F:ABC-type transporter activity"/>
    <property type="evidence" value="ECO:0007669"/>
    <property type="project" value="InterPro"/>
</dbReference>
<dbReference type="EMBL" id="VBSN01000029">
    <property type="protein sequence ID" value="KAA6439891.1"/>
    <property type="molecule type" value="Genomic_DNA"/>
</dbReference>